<evidence type="ECO:0000256" key="7">
    <source>
        <dbReference type="SAM" id="SignalP"/>
    </source>
</evidence>
<comment type="similarity">
    <text evidence="1 5">Belongs to the peptidase S41A family.</text>
</comment>
<dbReference type="InterPro" id="IPR029045">
    <property type="entry name" value="ClpP/crotonase-like_dom_sf"/>
</dbReference>
<keyword evidence="2 5" id="KW-0645">Protease</keyword>
<dbReference type="GO" id="GO:0004175">
    <property type="term" value="F:endopeptidase activity"/>
    <property type="evidence" value="ECO:0007669"/>
    <property type="project" value="TreeGrafter"/>
</dbReference>
<feature type="compositionally biased region" description="Basic and acidic residues" evidence="6">
    <location>
        <begin position="374"/>
        <end position="393"/>
    </location>
</feature>
<dbReference type="CDD" id="cd06782">
    <property type="entry name" value="cpPDZ_CPP-like"/>
    <property type="match status" value="1"/>
</dbReference>
<dbReference type="InterPro" id="IPR055210">
    <property type="entry name" value="CtpA/B_N"/>
</dbReference>
<dbReference type="GO" id="GO:0030288">
    <property type="term" value="C:outer membrane-bounded periplasmic space"/>
    <property type="evidence" value="ECO:0007669"/>
    <property type="project" value="TreeGrafter"/>
</dbReference>
<dbReference type="FunFam" id="3.90.226.10:FF:000029">
    <property type="entry name" value="Peptidase, S41 family"/>
    <property type="match status" value="1"/>
</dbReference>
<evidence type="ECO:0000256" key="4">
    <source>
        <dbReference type="ARBA" id="ARBA00022825"/>
    </source>
</evidence>
<dbReference type="Pfam" id="PF13180">
    <property type="entry name" value="PDZ_2"/>
    <property type="match status" value="1"/>
</dbReference>
<evidence type="ECO:0000256" key="6">
    <source>
        <dbReference type="SAM" id="MobiDB-lite"/>
    </source>
</evidence>
<dbReference type="InterPro" id="IPR036034">
    <property type="entry name" value="PDZ_sf"/>
</dbReference>
<dbReference type="NCBIfam" id="TIGR00225">
    <property type="entry name" value="prc"/>
    <property type="match status" value="1"/>
</dbReference>
<dbReference type="SUPFAM" id="SSF50156">
    <property type="entry name" value="PDZ domain-like"/>
    <property type="match status" value="1"/>
</dbReference>
<feature type="domain" description="PDZ" evidence="8">
    <location>
        <begin position="101"/>
        <end position="172"/>
    </location>
</feature>
<evidence type="ECO:0000256" key="2">
    <source>
        <dbReference type="ARBA" id="ARBA00022670"/>
    </source>
</evidence>
<feature type="domain" description="Tail specific protease" evidence="9">
    <location>
        <begin position="174"/>
        <end position="366"/>
    </location>
</feature>
<name>A0A6N7QTC7_9GAMM</name>
<dbReference type="GO" id="GO:0008236">
    <property type="term" value="F:serine-type peptidase activity"/>
    <property type="evidence" value="ECO:0007669"/>
    <property type="project" value="UniProtKB-KW"/>
</dbReference>
<keyword evidence="3 5" id="KW-0378">Hydrolase</keyword>
<dbReference type="SMART" id="SM00245">
    <property type="entry name" value="TSPc"/>
    <property type="match status" value="1"/>
</dbReference>
<dbReference type="SMART" id="SM00228">
    <property type="entry name" value="PDZ"/>
    <property type="match status" value="1"/>
</dbReference>
<keyword evidence="11" id="KW-1185">Reference proteome</keyword>
<dbReference type="InterPro" id="IPR005151">
    <property type="entry name" value="Tail-specific_protease"/>
</dbReference>
<feature type="region of interest" description="Disordered" evidence="6">
    <location>
        <begin position="374"/>
        <end position="402"/>
    </location>
</feature>
<evidence type="ECO:0000256" key="5">
    <source>
        <dbReference type="RuleBase" id="RU004404"/>
    </source>
</evidence>
<dbReference type="Pfam" id="PF03572">
    <property type="entry name" value="Peptidase_S41"/>
    <property type="match status" value="1"/>
</dbReference>
<protein>
    <submittedName>
        <fullName evidence="10">PDZ domain-containing protein</fullName>
    </submittedName>
</protein>
<comment type="caution">
    <text evidence="10">The sequence shown here is derived from an EMBL/GenBank/DDBJ whole genome shotgun (WGS) entry which is preliminary data.</text>
</comment>
<dbReference type="AlphaFoldDB" id="A0A6N7QTC7"/>
<dbReference type="InterPro" id="IPR001478">
    <property type="entry name" value="PDZ"/>
</dbReference>
<dbReference type="Gene3D" id="3.90.226.10">
    <property type="entry name" value="2-enoyl-CoA Hydratase, Chain A, domain 1"/>
    <property type="match status" value="1"/>
</dbReference>
<reference evidence="10 11" key="1">
    <citation type="submission" date="2019-11" db="EMBL/GenBank/DDBJ databases">
        <authorList>
            <person name="Zhang X.Y."/>
        </authorList>
    </citation>
    <scope>NUCLEOTIDE SEQUENCE [LARGE SCALE GENOMIC DNA]</scope>
    <source>
        <strain evidence="10 11">C176</strain>
    </source>
</reference>
<evidence type="ECO:0000256" key="3">
    <source>
        <dbReference type="ARBA" id="ARBA00022801"/>
    </source>
</evidence>
<dbReference type="InterPro" id="IPR004447">
    <property type="entry name" value="Peptidase_S41A"/>
</dbReference>
<dbReference type="FunFam" id="2.30.42.10:FF:000063">
    <property type="entry name" value="Peptidase, S41 family"/>
    <property type="match status" value="1"/>
</dbReference>
<dbReference type="PANTHER" id="PTHR32060:SF30">
    <property type="entry name" value="CARBOXY-TERMINAL PROCESSING PROTEASE CTPA"/>
    <property type="match status" value="1"/>
</dbReference>
<feature type="chain" id="PRO_5026720428" evidence="7">
    <location>
        <begin position="29"/>
        <end position="428"/>
    </location>
</feature>
<dbReference type="Gene3D" id="3.30.750.44">
    <property type="match status" value="1"/>
</dbReference>
<sequence length="428" mass="46065">MQWLKQSGVVCSALFLTALLLPASPLSAESPATDSALPLEELRTFTEAYERIREEYVESIDESTLIRNAIRGMLEGLDPHSGYLDADDYQRLRDGTRGEFGGLGMEVGMEDGFIRVIAPIDGTPAEAAGIQPEDLIIRIDGASVKGLGLEESLNLLRGEPGTEVTLTVLRGNDDRPFEVVIERAIIEVRSVRTQLLEPGYGYLRISQFQDRTGEAVLDAVDELMTENDGPLKGLVMDLRNNPGGLLESAVAVADAFITSGVLVSTDGRVERAKDSFSATPSDVMEGAPLVVLVNAGSASASEIVAGALQDHRRAVVMGEPTFGKGSVQSIMPLRNATAIKLTTARYYTPNGRSIQAEGIVPDVRVDDLRVSEREAVARQTRESDLPRHLRGDAEADSESQAPASALATQDYVLAEALNLLKGLTIFTQ</sequence>
<dbReference type="Pfam" id="PF22694">
    <property type="entry name" value="CtpB_N-like"/>
    <property type="match status" value="1"/>
</dbReference>
<dbReference type="RefSeq" id="WP_153719433.1">
    <property type="nucleotide sequence ID" value="NZ_WJPP01000003.1"/>
</dbReference>
<dbReference type="SUPFAM" id="SSF52096">
    <property type="entry name" value="ClpP/crotonase"/>
    <property type="match status" value="1"/>
</dbReference>
<gene>
    <name evidence="10" type="ORF">GH984_06675</name>
</gene>
<evidence type="ECO:0000259" key="9">
    <source>
        <dbReference type="SMART" id="SM00245"/>
    </source>
</evidence>
<feature type="signal peptide" evidence="7">
    <location>
        <begin position="1"/>
        <end position="28"/>
    </location>
</feature>
<dbReference type="PANTHER" id="PTHR32060">
    <property type="entry name" value="TAIL-SPECIFIC PROTEASE"/>
    <property type="match status" value="1"/>
</dbReference>
<dbReference type="GO" id="GO:0006508">
    <property type="term" value="P:proteolysis"/>
    <property type="evidence" value="ECO:0007669"/>
    <property type="project" value="UniProtKB-KW"/>
</dbReference>
<proteinExistence type="inferred from homology"/>
<dbReference type="EMBL" id="WJPP01000003">
    <property type="protein sequence ID" value="MRH78388.1"/>
    <property type="molecule type" value="Genomic_DNA"/>
</dbReference>
<keyword evidence="7" id="KW-0732">Signal</keyword>
<organism evidence="10 11">
    <name type="scientific">Spiribacter salilacus</name>
    <dbReference type="NCBI Taxonomy" id="2664894"/>
    <lineage>
        <taxon>Bacteria</taxon>
        <taxon>Pseudomonadati</taxon>
        <taxon>Pseudomonadota</taxon>
        <taxon>Gammaproteobacteria</taxon>
        <taxon>Chromatiales</taxon>
        <taxon>Ectothiorhodospiraceae</taxon>
        <taxon>Spiribacter</taxon>
    </lineage>
</organism>
<dbReference type="Proteomes" id="UP000433788">
    <property type="component" value="Unassembled WGS sequence"/>
</dbReference>
<evidence type="ECO:0000313" key="11">
    <source>
        <dbReference type="Proteomes" id="UP000433788"/>
    </source>
</evidence>
<dbReference type="Gene3D" id="2.30.42.10">
    <property type="match status" value="1"/>
</dbReference>
<evidence type="ECO:0000313" key="10">
    <source>
        <dbReference type="EMBL" id="MRH78388.1"/>
    </source>
</evidence>
<dbReference type="CDD" id="cd07560">
    <property type="entry name" value="Peptidase_S41_CPP"/>
    <property type="match status" value="1"/>
</dbReference>
<keyword evidence="4 5" id="KW-0720">Serine protease</keyword>
<dbReference type="GO" id="GO:0007165">
    <property type="term" value="P:signal transduction"/>
    <property type="evidence" value="ECO:0007669"/>
    <property type="project" value="TreeGrafter"/>
</dbReference>
<evidence type="ECO:0000256" key="1">
    <source>
        <dbReference type="ARBA" id="ARBA00009179"/>
    </source>
</evidence>
<evidence type="ECO:0000259" key="8">
    <source>
        <dbReference type="SMART" id="SM00228"/>
    </source>
</evidence>
<accession>A0A6N7QTC7</accession>